<evidence type="ECO:0000313" key="1">
    <source>
        <dbReference type="EMBL" id="OLN86775.1"/>
    </source>
</evidence>
<name>A0A1Q8RR22_9PEZI</name>
<gene>
    <name evidence="1" type="ORF">CCHL11_07881</name>
</gene>
<dbReference type="AlphaFoldDB" id="A0A1Q8RR22"/>
<dbReference type="EMBL" id="MPGH01000109">
    <property type="protein sequence ID" value="OLN86775.1"/>
    <property type="molecule type" value="Genomic_DNA"/>
</dbReference>
<sequence>MAEALGIASSVIAIVDITGKAVSLSFKLESLWYDIKDVPAVLLEKVEELQNLKEILHDAETQASAMLMPNPALSNAIVQKHLGKARAAFDGFQNTIETHHAQAMD</sequence>
<dbReference type="Proteomes" id="UP000186583">
    <property type="component" value="Unassembled WGS sequence"/>
</dbReference>
<comment type="caution">
    <text evidence="1">The sequence shown here is derived from an EMBL/GenBank/DDBJ whole genome shotgun (WGS) entry which is preliminary data.</text>
</comment>
<evidence type="ECO:0000313" key="2">
    <source>
        <dbReference type="Proteomes" id="UP000186583"/>
    </source>
</evidence>
<reference evidence="1 2" key="1">
    <citation type="submission" date="2016-11" db="EMBL/GenBank/DDBJ databases">
        <title>Draft Genome Assembly of Colletotrichum chlorophyti a pathogen of herbaceous plants.</title>
        <authorList>
            <person name="Gan P."/>
            <person name="Narusaka M."/>
            <person name="Tsushima A."/>
            <person name="Narusaka Y."/>
            <person name="Takano Y."/>
            <person name="Shirasu K."/>
        </authorList>
    </citation>
    <scope>NUCLEOTIDE SEQUENCE [LARGE SCALE GENOMIC DNA]</scope>
    <source>
        <strain evidence="1 2">NTL11</strain>
    </source>
</reference>
<proteinExistence type="predicted"/>
<keyword evidence="2" id="KW-1185">Reference proteome</keyword>
<dbReference type="OrthoDB" id="3200163at2759"/>
<organism evidence="1 2">
    <name type="scientific">Colletotrichum chlorophyti</name>
    <dbReference type="NCBI Taxonomy" id="708187"/>
    <lineage>
        <taxon>Eukaryota</taxon>
        <taxon>Fungi</taxon>
        <taxon>Dikarya</taxon>
        <taxon>Ascomycota</taxon>
        <taxon>Pezizomycotina</taxon>
        <taxon>Sordariomycetes</taxon>
        <taxon>Hypocreomycetidae</taxon>
        <taxon>Glomerellales</taxon>
        <taxon>Glomerellaceae</taxon>
        <taxon>Colletotrichum</taxon>
    </lineage>
</organism>
<accession>A0A1Q8RR22</accession>
<evidence type="ECO:0008006" key="3">
    <source>
        <dbReference type="Google" id="ProtNLM"/>
    </source>
</evidence>
<protein>
    <recommendedName>
        <fullName evidence="3">Fungal N-terminal domain-containing protein</fullName>
    </recommendedName>
</protein>